<keyword evidence="3" id="KW-1185">Reference proteome</keyword>
<reference evidence="2" key="1">
    <citation type="submission" date="2023-03" db="EMBL/GenBank/DDBJ databases">
        <title>Massive genome expansion in bonnet fungi (Mycena s.s.) driven by repeated elements and novel gene families across ecological guilds.</title>
        <authorList>
            <consortium name="Lawrence Berkeley National Laboratory"/>
            <person name="Harder C.B."/>
            <person name="Miyauchi S."/>
            <person name="Viragh M."/>
            <person name="Kuo A."/>
            <person name="Thoen E."/>
            <person name="Andreopoulos B."/>
            <person name="Lu D."/>
            <person name="Skrede I."/>
            <person name="Drula E."/>
            <person name="Henrissat B."/>
            <person name="Morin E."/>
            <person name="Kohler A."/>
            <person name="Barry K."/>
            <person name="LaButti K."/>
            <person name="Morin E."/>
            <person name="Salamov A."/>
            <person name="Lipzen A."/>
            <person name="Mereny Z."/>
            <person name="Hegedus B."/>
            <person name="Baldrian P."/>
            <person name="Stursova M."/>
            <person name="Weitz H."/>
            <person name="Taylor A."/>
            <person name="Grigoriev I.V."/>
            <person name="Nagy L.G."/>
            <person name="Martin F."/>
            <person name="Kauserud H."/>
        </authorList>
    </citation>
    <scope>NUCLEOTIDE SEQUENCE</scope>
    <source>
        <strain evidence="2">9144</strain>
    </source>
</reference>
<comment type="caution">
    <text evidence="2">The sequence shown here is derived from an EMBL/GenBank/DDBJ whole genome shotgun (WGS) entry which is preliminary data.</text>
</comment>
<gene>
    <name evidence="2" type="ORF">GGX14DRAFT_403393</name>
</gene>
<dbReference type="AlphaFoldDB" id="A0AAD6V053"/>
<proteinExistence type="predicted"/>
<feature type="region of interest" description="Disordered" evidence="1">
    <location>
        <begin position="1"/>
        <end position="70"/>
    </location>
</feature>
<evidence type="ECO:0000256" key="1">
    <source>
        <dbReference type="SAM" id="MobiDB-lite"/>
    </source>
</evidence>
<name>A0AAD6V053_9AGAR</name>
<dbReference type="Proteomes" id="UP001219525">
    <property type="component" value="Unassembled WGS sequence"/>
</dbReference>
<feature type="region of interest" description="Disordered" evidence="1">
    <location>
        <begin position="86"/>
        <end position="105"/>
    </location>
</feature>
<protein>
    <submittedName>
        <fullName evidence="2">Uncharacterized protein</fullName>
    </submittedName>
</protein>
<organism evidence="2 3">
    <name type="scientific">Mycena pura</name>
    <dbReference type="NCBI Taxonomy" id="153505"/>
    <lineage>
        <taxon>Eukaryota</taxon>
        <taxon>Fungi</taxon>
        <taxon>Dikarya</taxon>
        <taxon>Basidiomycota</taxon>
        <taxon>Agaricomycotina</taxon>
        <taxon>Agaricomycetes</taxon>
        <taxon>Agaricomycetidae</taxon>
        <taxon>Agaricales</taxon>
        <taxon>Marasmiineae</taxon>
        <taxon>Mycenaceae</taxon>
        <taxon>Mycena</taxon>
    </lineage>
</organism>
<accession>A0AAD6V053</accession>
<feature type="compositionally biased region" description="Low complexity" evidence="1">
    <location>
        <begin position="87"/>
        <end position="105"/>
    </location>
</feature>
<evidence type="ECO:0000313" key="2">
    <source>
        <dbReference type="EMBL" id="KAJ7196440.1"/>
    </source>
</evidence>
<sequence length="450" mass="48840">MPLSRRATPHPDAPHEPLFLADPDDDSNYPYPMLMSPSQAPAHITRDIGDDDDAPWTLQASALPGPSTPSLRPASLQHLLVGSPQTPQALALPGPAQAPRGPRLPSIYSLPLSSGSLVLPPLSTPAQRALELTPRDSPTTTGASFTSPPCAFAGQDGRVGPAHRPAALLELHQSFRTGEYALTLIAVSASDALERLNIFNLVSPWPHRNFKYVSRDLDLTFSNDSSEGVDDQIGPAPLPERPPYLYPIGEDPLFYFARDENGKFVWPELVQYVASHFSPRVGCLIRLPATVGGCGRCFLHGLKCTFTVRGDACPPCLAGCHECSFADPFVFLEALALFRDTGYAQQISPAECDAFLTRFYSDAKAAFMIFDRNVQRSQTAIESGYTALLNGITDPTILNLITILAAALDVSPVVVGLLRHRSMELSIDFDGLFAKAIELIDAWKARRARN</sequence>
<dbReference type="EMBL" id="JARJCW010000084">
    <property type="protein sequence ID" value="KAJ7196440.1"/>
    <property type="molecule type" value="Genomic_DNA"/>
</dbReference>
<evidence type="ECO:0000313" key="3">
    <source>
        <dbReference type="Proteomes" id="UP001219525"/>
    </source>
</evidence>